<keyword evidence="1" id="KW-0472">Membrane</keyword>
<dbReference type="InterPro" id="IPR058725">
    <property type="entry name" value="YczF"/>
</dbReference>
<keyword evidence="1" id="KW-1133">Transmembrane helix</keyword>
<dbReference type="Proteomes" id="UP000501421">
    <property type="component" value="Chromosome"/>
</dbReference>
<dbReference type="RefSeq" id="WP_033843912.1">
    <property type="nucleotide sequence ID" value="NZ_AP022557.1"/>
</dbReference>
<dbReference type="AlphaFoldDB" id="A0A679FK09"/>
<accession>A0A679FK09</accession>
<name>A0A679FK09_9BACL</name>
<proteinExistence type="predicted"/>
<protein>
    <submittedName>
        <fullName evidence="2">Uncharacterized protein</fullName>
    </submittedName>
</protein>
<organism evidence="2 3">
    <name type="scientific">Geobacillus subterraneus</name>
    <dbReference type="NCBI Taxonomy" id="129338"/>
    <lineage>
        <taxon>Bacteria</taxon>
        <taxon>Bacillati</taxon>
        <taxon>Bacillota</taxon>
        <taxon>Bacilli</taxon>
        <taxon>Bacillales</taxon>
        <taxon>Anoxybacillaceae</taxon>
        <taxon>Geobacillus</taxon>
    </lineage>
</organism>
<evidence type="ECO:0000313" key="3">
    <source>
        <dbReference type="Proteomes" id="UP000501421"/>
    </source>
</evidence>
<evidence type="ECO:0000313" key="2">
    <source>
        <dbReference type="EMBL" id="BBW96113.1"/>
    </source>
</evidence>
<dbReference type="EMBL" id="AP022557">
    <property type="protein sequence ID" value="BBW96113.1"/>
    <property type="molecule type" value="Genomic_DNA"/>
</dbReference>
<keyword evidence="1" id="KW-0812">Transmembrane</keyword>
<feature type="transmembrane region" description="Helical" evidence="1">
    <location>
        <begin position="48"/>
        <end position="68"/>
    </location>
</feature>
<gene>
    <name evidence="2" type="ORF">GsuE55_09460</name>
</gene>
<keyword evidence="3" id="KW-1185">Reference proteome</keyword>
<dbReference type="Pfam" id="PF26310">
    <property type="entry name" value="YczF"/>
    <property type="match status" value="1"/>
</dbReference>
<reference evidence="3" key="1">
    <citation type="journal article" date="2020" name="Microbiol. Resour. Announc.">
        <title>Complete Genome Sequence of Geobacillus sp. Strain E55-1, Isolated from Mine Geyser in Japan.</title>
        <authorList>
            <person name="Miyazaki K."/>
            <person name="Hase E."/>
            <person name="Tokito N."/>
        </authorList>
    </citation>
    <scope>NUCLEOTIDE SEQUENCE [LARGE SCALE GENOMIC DNA]</scope>
    <source>
        <strain evidence="3">E55-1</strain>
    </source>
</reference>
<sequence>MKVVFLSLSFLLLLGGTAVGMDWLLGLTLRQSLHNVLNPFRVMEAPELFLLFLFIAFWLLDLLTVWLWRRKKPSS</sequence>
<evidence type="ECO:0000256" key="1">
    <source>
        <dbReference type="SAM" id="Phobius"/>
    </source>
</evidence>